<feature type="region of interest" description="Disordered" evidence="1">
    <location>
        <begin position="256"/>
        <end position="487"/>
    </location>
</feature>
<feature type="compositionally biased region" description="Low complexity" evidence="1">
    <location>
        <begin position="403"/>
        <end position="414"/>
    </location>
</feature>
<dbReference type="GO" id="GO:0010494">
    <property type="term" value="C:cytoplasmic stress granule"/>
    <property type="evidence" value="ECO:0007669"/>
    <property type="project" value="TreeGrafter"/>
</dbReference>
<protein>
    <recommendedName>
        <fullName evidence="2">LsmAD domain-containing protein</fullName>
    </recommendedName>
</protein>
<dbReference type="PANTHER" id="PTHR12854">
    <property type="entry name" value="ATAXIN 2-RELATED"/>
    <property type="match status" value="1"/>
</dbReference>
<organism evidence="3 4">
    <name type="scientific">Arachis hypogaea</name>
    <name type="common">Peanut</name>
    <dbReference type="NCBI Taxonomy" id="3818"/>
    <lineage>
        <taxon>Eukaryota</taxon>
        <taxon>Viridiplantae</taxon>
        <taxon>Streptophyta</taxon>
        <taxon>Embryophyta</taxon>
        <taxon>Tracheophyta</taxon>
        <taxon>Spermatophyta</taxon>
        <taxon>Magnoliopsida</taxon>
        <taxon>eudicotyledons</taxon>
        <taxon>Gunneridae</taxon>
        <taxon>Pentapetalae</taxon>
        <taxon>rosids</taxon>
        <taxon>fabids</taxon>
        <taxon>Fabales</taxon>
        <taxon>Fabaceae</taxon>
        <taxon>Papilionoideae</taxon>
        <taxon>50 kb inversion clade</taxon>
        <taxon>dalbergioids sensu lato</taxon>
        <taxon>Dalbergieae</taxon>
        <taxon>Pterocarpus clade</taxon>
        <taxon>Arachis</taxon>
    </lineage>
</organism>
<feature type="compositionally biased region" description="Polar residues" evidence="1">
    <location>
        <begin position="30"/>
        <end position="40"/>
    </location>
</feature>
<accession>A0A444XGM4</accession>
<reference evidence="3 4" key="1">
    <citation type="submission" date="2019-01" db="EMBL/GenBank/DDBJ databases">
        <title>Sequencing of cultivated peanut Arachis hypogaea provides insights into genome evolution and oil improvement.</title>
        <authorList>
            <person name="Chen X."/>
        </authorList>
    </citation>
    <scope>NUCLEOTIDE SEQUENCE [LARGE SCALE GENOMIC DNA]</scope>
    <source>
        <strain evidence="4">cv. Fuhuasheng</strain>
        <tissue evidence="3">Leaves</tissue>
    </source>
</reference>
<dbReference type="InterPro" id="IPR045117">
    <property type="entry name" value="ATXN2-like"/>
</dbReference>
<comment type="caution">
    <text evidence="3">The sequence shown here is derived from an EMBL/GenBank/DDBJ whole genome shotgun (WGS) entry which is preliminary data.</text>
</comment>
<sequence length="557" mass="60195">MNLQQVGQSKSSNGYGRRKYEKGATKSDSKISSGKSNTSGVAEVVAVTGSKSGTYESPSRDRLVYVTSSLLGHHVEVQVKNGSIYSGIFHATNTEKDFGIILKVARLIKDSSLQGQRSSVEIVSKATTKTLIIPSKELVQVIAKDVAVTRDGQPSESHYAMHQDIMVDSVISQSRHVEMGRELQRWVPDDDDPQCPELENIFDGPWNRGWDQFETNKTLFGVNSTFNEDLYTTKLEKGPQMKELEQKASRIAKEIEGEDTHDLHLAEERGRYHDDFDSDEETRFSSVYRGKGVDDSGYDEDEESRLDSYNSETFGSITGSVIKKPGETSGGKANNGAQTWSNFSKMDHSQSSLSNIGVDLGRSGADDHAKQLASEHPTQNYSFQDGPPHNLKNVVSVSDKGESSPNTTSFTPSPHIISKGLEKTGLCGEFTTGTSASGRSSEQTKAANSRGRVGSASSSGSDNVGGVAASSGSGLSPSSSVGSLSSERSILNPHAKEFKLNPNAKSFIPSQNPVRSRSPVSDGSFYFPANVSTVPNMPAMPMGIGVSILWKDILNIQ</sequence>
<dbReference type="PANTHER" id="PTHR12854:SF7">
    <property type="entry name" value="ATAXIN-2 HOMOLOG"/>
    <property type="match status" value="1"/>
</dbReference>
<evidence type="ECO:0000259" key="2">
    <source>
        <dbReference type="SMART" id="SM01272"/>
    </source>
</evidence>
<keyword evidence="4" id="KW-1185">Reference proteome</keyword>
<feature type="compositionally biased region" description="Polar residues" evidence="1">
    <location>
        <begin position="1"/>
        <end position="14"/>
    </location>
</feature>
<feature type="compositionally biased region" description="Polar residues" evidence="1">
    <location>
        <begin position="431"/>
        <end position="445"/>
    </location>
</feature>
<dbReference type="InterPro" id="IPR025852">
    <property type="entry name" value="SM_dom_ATX"/>
</dbReference>
<feature type="compositionally biased region" description="Polar residues" evidence="1">
    <location>
        <begin position="307"/>
        <end position="319"/>
    </location>
</feature>
<dbReference type="AlphaFoldDB" id="A0A444XGM4"/>
<dbReference type="Proteomes" id="UP000289738">
    <property type="component" value="Chromosome B09"/>
</dbReference>
<dbReference type="InterPro" id="IPR009604">
    <property type="entry name" value="LsmAD_domain"/>
</dbReference>
<feature type="region of interest" description="Disordered" evidence="1">
    <location>
        <begin position="1"/>
        <end position="40"/>
    </location>
</feature>
<feature type="compositionally biased region" description="Low complexity" evidence="1">
    <location>
        <begin position="446"/>
        <end position="486"/>
    </location>
</feature>
<feature type="compositionally biased region" description="Basic and acidic residues" evidence="1">
    <location>
        <begin position="256"/>
        <end position="275"/>
    </location>
</feature>
<dbReference type="Pfam" id="PF06741">
    <property type="entry name" value="LsmAD"/>
    <property type="match status" value="1"/>
</dbReference>
<feature type="compositionally biased region" description="Polar residues" evidence="1">
    <location>
        <begin position="331"/>
        <end position="355"/>
    </location>
</feature>
<feature type="domain" description="LsmAD" evidence="2">
    <location>
        <begin position="220"/>
        <end position="290"/>
    </location>
</feature>
<dbReference type="GO" id="GO:0034063">
    <property type="term" value="P:stress granule assembly"/>
    <property type="evidence" value="ECO:0007669"/>
    <property type="project" value="TreeGrafter"/>
</dbReference>
<evidence type="ECO:0000313" key="3">
    <source>
        <dbReference type="EMBL" id="RYQ88909.1"/>
    </source>
</evidence>
<proteinExistence type="predicted"/>
<gene>
    <name evidence="3" type="ORF">Ahy_B09g095822</name>
</gene>
<dbReference type="Pfam" id="PF14438">
    <property type="entry name" value="SM-ATX"/>
    <property type="match status" value="1"/>
</dbReference>
<dbReference type="SMART" id="SM01272">
    <property type="entry name" value="LsmAD"/>
    <property type="match status" value="1"/>
</dbReference>
<dbReference type="GO" id="GO:0003729">
    <property type="term" value="F:mRNA binding"/>
    <property type="evidence" value="ECO:0007669"/>
    <property type="project" value="TreeGrafter"/>
</dbReference>
<dbReference type="EMBL" id="SDMP01000019">
    <property type="protein sequence ID" value="RYQ88909.1"/>
    <property type="molecule type" value="Genomic_DNA"/>
</dbReference>
<name>A0A444XGM4_ARAHY</name>
<evidence type="ECO:0000256" key="1">
    <source>
        <dbReference type="SAM" id="MobiDB-lite"/>
    </source>
</evidence>
<evidence type="ECO:0000313" key="4">
    <source>
        <dbReference type="Proteomes" id="UP000289738"/>
    </source>
</evidence>